<feature type="domain" description="N-acetyltransferase" evidence="5">
    <location>
        <begin position="19"/>
        <end position="175"/>
    </location>
</feature>
<protein>
    <recommendedName>
        <fullName evidence="5">N-acetyltransferase domain-containing protein</fullName>
    </recommendedName>
</protein>
<keyword evidence="1" id="KW-0808">Transferase</keyword>
<dbReference type="CDD" id="cd04301">
    <property type="entry name" value="NAT_SF"/>
    <property type="match status" value="1"/>
</dbReference>
<dbReference type="Gene3D" id="3.40.630.30">
    <property type="match status" value="1"/>
</dbReference>
<dbReference type="EMBL" id="GISG01013976">
    <property type="protein sequence ID" value="MBA4616955.1"/>
    <property type="molecule type" value="Transcribed_RNA"/>
</dbReference>
<dbReference type="GO" id="GO:0004596">
    <property type="term" value="F:protein-N-terminal amino-acid acetyltransferase activity"/>
    <property type="evidence" value="ECO:0007669"/>
    <property type="project" value="InterPro"/>
</dbReference>
<dbReference type="AlphaFoldDB" id="A0A7C8YFP8"/>
<evidence type="ECO:0000256" key="2">
    <source>
        <dbReference type="ARBA" id="ARBA00023315"/>
    </source>
</evidence>
<keyword evidence="4" id="KW-0472">Membrane</keyword>
<proteinExistence type="inferred from homology"/>
<keyword evidence="4" id="KW-1133">Transmembrane helix</keyword>
<dbReference type="PANTHER" id="PTHR45896">
    <property type="entry name" value="N-ALPHA-ACETYLTRANSFERASE 30"/>
    <property type="match status" value="1"/>
</dbReference>
<evidence type="ECO:0000256" key="1">
    <source>
        <dbReference type="ARBA" id="ARBA00022679"/>
    </source>
</evidence>
<accession>A0A7C8YFP8</accession>
<dbReference type="GO" id="GO:0031417">
    <property type="term" value="C:NatC complex"/>
    <property type="evidence" value="ECO:0007669"/>
    <property type="project" value="TreeGrafter"/>
</dbReference>
<organism evidence="6">
    <name type="scientific">Opuntia streptacantha</name>
    <name type="common">Prickly pear cactus</name>
    <name type="synonym">Opuntia cardona</name>
    <dbReference type="NCBI Taxonomy" id="393608"/>
    <lineage>
        <taxon>Eukaryota</taxon>
        <taxon>Viridiplantae</taxon>
        <taxon>Streptophyta</taxon>
        <taxon>Embryophyta</taxon>
        <taxon>Tracheophyta</taxon>
        <taxon>Spermatophyta</taxon>
        <taxon>Magnoliopsida</taxon>
        <taxon>eudicotyledons</taxon>
        <taxon>Gunneridae</taxon>
        <taxon>Pentapetalae</taxon>
        <taxon>Caryophyllales</taxon>
        <taxon>Cactineae</taxon>
        <taxon>Cactaceae</taxon>
        <taxon>Opuntioideae</taxon>
        <taxon>Opuntia</taxon>
    </lineage>
</organism>
<keyword evidence="4" id="KW-0812">Transmembrane</keyword>
<dbReference type="InterPro" id="IPR044542">
    <property type="entry name" value="NAA30-like"/>
</dbReference>
<dbReference type="SUPFAM" id="SSF55729">
    <property type="entry name" value="Acyl-CoA N-acyltransferases (Nat)"/>
    <property type="match status" value="1"/>
</dbReference>
<feature type="transmembrane region" description="Helical" evidence="4">
    <location>
        <begin position="113"/>
        <end position="133"/>
    </location>
</feature>
<evidence type="ECO:0000259" key="5">
    <source>
        <dbReference type="PROSITE" id="PS51186"/>
    </source>
</evidence>
<dbReference type="Pfam" id="PF00583">
    <property type="entry name" value="Acetyltransf_1"/>
    <property type="match status" value="1"/>
</dbReference>
<name>A0A7C8YFP8_OPUST</name>
<reference evidence="6" key="1">
    <citation type="journal article" date="2013" name="J. Plant Res.">
        <title>Effect of fungi and light on seed germination of three Opuntia species from semiarid lands of central Mexico.</title>
        <authorList>
            <person name="Delgado-Sanchez P."/>
            <person name="Jimenez-Bremont J.F."/>
            <person name="Guerrero-Gonzalez Mde L."/>
            <person name="Flores J."/>
        </authorList>
    </citation>
    <scope>NUCLEOTIDE SEQUENCE</scope>
    <source>
        <tissue evidence="6">Cladode</tissue>
    </source>
</reference>
<evidence type="ECO:0000256" key="4">
    <source>
        <dbReference type="SAM" id="Phobius"/>
    </source>
</evidence>
<sequence length="175" mass="20215">MEGAPEEGEAAGKAEFDASEIEYVSYGGEHHLPLIMRLVDHELSEPYSIFTYRYFVYLWPQLCFLAFHKGRCVGTVVCKMSEHRHTFRGYIAMLVVIKPYRGRGIGMNARVPILIWLSLILVYLWLVFLYFNFQFKVHCVKVGNKMDSGLYIGFSSLFSSIPIYTNEARNIQKLP</sequence>
<dbReference type="PROSITE" id="PS51186">
    <property type="entry name" value="GNAT"/>
    <property type="match status" value="1"/>
</dbReference>
<dbReference type="InterPro" id="IPR016181">
    <property type="entry name" value="Acyl_CoA_acyltransferase"/>
</dbReference>
<dbReference type="InterPro" id="IPR000182">
    <property type="entry name" value="GNAT_dom"/>
</dbReference>
<dbReference type="PANTHER" id="PTHR45896:SF1">
    <property type="entry name" value="N-ALPHA-ACETYLTRANSFERASE 30"/>
    <property type="match status" value="1"/>
</dbReference>
<comment type="similarity">
    <text evidence="3">Belongs to the acetyltransferase family. MAK3 subfamily.</text>
</comment>
<evidence type="ECO:0000313" key="6">
    <source>
        <dbReference type="EMBL" id="MBA4616955.1"/>
    </source>
</evidence>
<keyword evidence="2" id="KW-0012">Acyltransferase</keyword>
<reference evidence="6" key="2">
    <citation type="submission" date="2020-07" db="EMBL/GenBank/DDBJ databases">
        <authorList>
            <person name="Vera ALvarez R."/>
            <person name="Arias-Moreno D.M."/>
            <person name="Jimenez-Jacinto V."/>
            <person name="Jimenez-Bremont J.F."/>
            <person name="Swaminathan K."/>
            <person name="Moose S.P."/>
            <person name="Guerrero-Gonzalez M.L."/>
            <person name="Marino-Ramirez L."/>
            <person name="Landsman D."/>
            <person name="Rodriguez-Kessler M."/>
            <person name="Delgado-Sanchez P."/>
        </authorList>
    </citation>
    <scope>NUCLEOTIDE SEQUENCE</scope>
    <source>
        <tissue evidence="6">Cladode</tissue>
    </source>
</reference>
<evidence type="ECO:0000256" key="3">
    <source>
        <dbReference type="ARBA" id="ARBA00024025"/>
    </source>
</evidence>